<feature type="domain" description="Oberon-like PHD finger" evidence="7">
    <location>
        <begin position="123"/>
        <end position="244"/>
    </location>
</feature>
<dbReference type="PANTHER" id="PTHR46286">
    <property type="entry name" value="VIN3-LIKE PROTEIN 2-RELATED"/>
    <property type="match status" value="1"/>
</dbReference>
<dbReference type="EMBL" id="NQVE01000119">
    <property type="protein sequence ID" value="RAL47075.1"/>
    <property type="molecule type" value="Genomic_DNA"/>
</dbReference>
<keyword evidence="5" id="KW-0539">Nucleus</keyword>
<evidence type="ECO:0000256" key="3">
    <source>
        <dbReference type="ARBA" id="ARBA00022771"/>
    </source>
</evidence>
<dbReference type="AlphaFoldDB" id="A0A328DN19"/>
<evidence type="ECO:0000259" key="7">
    <source>
        <dbReference type="Pfam" id="PF07227"/>
    </source>
</evidence>
<reference evidence="9 10" key="1">
    <citation type="submission" date="2018-06" db="EMBL/GenBank/DDBJ databases">
        <title>The Genome of Cuscuta australis (Dodder) Provides Insight into the Evolution of Plant Parasitism.</title>
        <authorList>
            <person name="Liu H."/>
        </authorList>
    </citation>
    <scope>NUCLEOTIDE SEQUENCE [LARGE SCALE GENOMIC DNA]</scope>
    <source>
        <strain evidence="10">cv. Yunnan</strain>
        <tissue evidence="9">Vines</tissue>
    </source>
</reference>
<dbReference type="Pfam" id="PF23380">
    <property type="entry name" value="VIN3_C"/>
    <property type="match status" value="1"/>
</dbReference>
<feature type="region of interest" description="Disordered" evidence="6">
    <location>
        <begin position="319"/>
        <end position="380"/>
    </location>
</feature>
<feature type="domain" description="VIN3-like C-terminal" evidence="8">
    <location>
        <begin position="383"/>
        <end position="451"/>
    </location>
</feature>
<dbReference type="InterPro" id="IPR032881">
    <property type="entry name" value="Oberon-like_PHD"/>
</dbReference>
<dbReference type="Pfam" id="PF07227">
    <property type="entry name" value="PHD_Oberon"/>
    <property type="match status" value="1"/>
</dbReference>
<evidence type="ECO:0000256" key="6">
    <source>
        <dbReference type="SAM" id="MobiDB-lite"/>
    </source>
</evidence>
<comment type="caution">
    <text evidence="9">The sequence shown here is derived from an EMBL/GenBank/DDBJ whole genome shotgun (WGS) entry which is preliminary data.</text>
</comment>
<evidence type="ECO:0000313" key="10">
    <source>
        <dbReference type="Proteomes" id="UP000249390"/>
    </source>
</evidence>
<dbReference type="PANTHER" id="PTHR46286:SF6">
    <property type="entry name" value="OS08G0220600 PROTEIN"/>
    <property type="match status" value="1"/>
</dbReference>
<dbReference type="GO" id="GO:0010048">
    <property type="term" value="P:vernalization response"/>
    <property type="evidence" value="ECO:0007669"/>
    <property type="project" value="InterPro"/>
</dbReference>
<evidence type="ECO:0000259" key="8">
    <source>
        <dbReference type="Pfam" id="PF23380"/>
    </source>
</evidence>
<comment type="subcellular location">
    <subcellularLocation>
        <location evidence="1">Nucleus</location>
    </subcellularLocation>
</comment>
<dbReference type="GO" id="GO:0008270">
    <property type="term" value="F:zinc ion binding"/>
    <property type="evidence" value="ECO:0007669"/>
    <property type="project" value="UniProtKB-KW"/>
</dbReference>
<keyword evidence="3" id="KW-0863">Zinc-finger</keyword>
<evidence type="ECO:0000256" key="2">
    <source>
        <dbReference type="ARBA" id="ARBA00022723"/>
    </source>
</evidence>
<evidence type="ECO:0000256" key="4">
    <source>
        <dbReference type="ARBA" id="ARBA00022833"/>
    </source>
</evidence>
<sequence>MRKPVGGNKASVIEPSPSGFVINPYTYSQLSLEERRELLYGIYQWSDDAPKVLSSLGRRQLLEIICAEMGKERKYPGFTKARMIEHLLKLFSCRRTINTKKNLTPDDHPCEEEMKDKPEAFLCQNSACRAVMNDADVFCRRCSCCICHRYDDNKDPSLWLVCCSSDCPEEPGYCGLSCHLRCSLSHERSGILLHGPCLRLDGQFYCVSCGKTNDLMGTLRKQLVRAKEARRVDNLCLRISLSHKILQHTEKHKGLLQIVESAVDALEDEVGPLERASEKMDRSIVNRLSCGSIVQQLCASAIEAFDASLLQPPQSFHQMKTPHRELGEGDNVAESMNSSDNKTESPSKQKCSAKKRRVVPAPASPRPVVNKRQEEEEGKEVAKGYEYSVGVIKKLESEGHIETDFRVKFLTWFSLKATAQERMVVGIFIDTFIDDLSSLAGQLMHTFMDKLCGGGGKEEKEEEEEEEGENGHTLCTTLWH</sequence>
<dbReference type="InterPro" id="IPR056990">
    <property type="entry name" value="VIN3-like_C"/>
</dbReference>
<dbReference type="Proteomes" id="UP000249390">
    <property type="component" value="Unassembled WGS sequence"/>
</dbReference>
<evidence type="ECO:0000313" key="9">
    <source>
        <dbReference type="EMBL" id="RAL47075.1"/>
    </source>
</evidence>
<gene>
    <name evidence="9" type="ORF">DM860_017116</name>
</gene>
<organism evidence="9 10">
    <name type="scientific">Cuscuta australis</name>
    <dbReference type="NCBI Taxonomy" id="267555"/>
    <lineage>
        <taxon>Eukaryota</taxon>
        <taxon>Viridiplantae</taxon>
        <taxon>Streptophyta</taxon>
        <taxon>Embryophyta</taxon>
        <taxon>Tracheophyta</taxon>
        <taxon>Spermatophyta</taxon>
        <taxon>Magnoliopsida</taxon>
        <taxon>eudicotyledons</taxon>
        <taxon>Gunneridae</taxon>
        <taxon>Pentapetalae</taxon>
        <taxon>asterids</taxon>
        <taxon>lamiids</taxon>
        <taxon>Solanales</taxon>
        <taxon>Convolvulaceae</taxon>
        <taxon>Cuscuteae</taxon>
        <taxon>Cuscuta</taxon>
        <taxon>Cuscuta subgen. Grammica</taxon>
        <taxon>Cuscuta sect. Cleistogrammica</taxon>
    </lineage>
</organism>
<dbReference type="GO" id="GO:0005634">
    <property type="term" value="C:nucleus"/>
    <property type="evidence" value="ECO:0007669"/>
    <property type="project" value="UniProtKB-SubCell"/>
</dbReference>
<protein>
    <submittedName>
        <fullName evidence="9">Uncharacterized protein</fullName>
    </submittedName>
</protein>
<proteinExistence type="predicted"/>
<keyword evidence="2" id="KW-0479">Metal-binding</keyword>
<keyword evidence="10" id="KW-1185">Reference proteome</keyword>
<feature type="compositionally biased region" description="Basic and acidic residues" evidence="6">
    <location>
        <begin position="371"/>
        <end position="380"/>
    </location>
</feature>
<evidence type="ECO:0000256" key="1">
    <source>
        <dbReference type="ARBA" id="ARBA00004123"/>
    </source>
</evidence>
<name>A0A328DN19_9ASTE</name>
<dbReference type="InterPro" id="IPR044514">
    <property type="entry name" value="VIN3-like"/>
</dbReference>
<dbReference type="GO" id="GO:0040029">
    <property type="term" value="P:epigenetic regulation of gene expression"/>
    <property type="evidence" value="ECO:0007669"/>
    <property type="project" value="InterPro"/>
</dbReference>
<feature type="region of interest" description="Disordered" evidence="6">
    <location>
        <begin position="454"/>
        <end position="480"/>
    </location>
</feature>
<keyword evidence="4" id="KW-0862">Zinc</keyword>
<accession>A0A328DN19</accession>
<evidence type="ECO:0000256" key="5">
    <source>
        <dbReference type="ARBA" id="ARBA00023242"/>
    </source>
</evidence>